<dbReference type="AlphaFoldDB" id="A0A699XEX3"/>
<reference evidence="2" key="1">
    <citation type="journal article" date="2019" name="Sci. Rep.">
        <title>Draft genome of Tanacetum cinerariifolium, the natural source of mosquito coil.</title>
        <authorList>
            <person name="Yamashiro T."/>
            <person name="Shiraishi A."/>
            <person name="Satake H."/>
            <person name="Nakayama K."/>
        </authorList>
    </citation>
    <scope>NUCLEOTIDE SEQUENCE</scope>
</reference>
<evidence type="ECO:0000313" key="2">
    <source>
        <dbReference type="EMBL" id="GFD58652.1"/>
    </source>
</evidence>
<evidence type="ECO:0000256" key="1">
    <source>
        <dbReference type="SAM" id="MobiDB-lite"/>
    </source>
</evidence>
<gene>
    <name evidence="2" type="ORF">Tci_930621</name>
</gene>
<feature type="compositionally biased region" description="Basic and acidic residues" evidence="1">
    <location>
        <begin position="1"/>
        <end position="15"/>
    </location>
</feature>
<sequence>DAASFKDLRSKEKKSSSTSKDASQSQQKSFGKSVYAEEPSYTIEESGMQQDQEFITGDNIEQPVDKDLRSK</sequence>
<dbReference type="EMBL" id="BKCJ011855623">
    <property type="protein sequence ID" value="GFD58652.1"/>
    <property type="molecule type" value="Genomic_DNA"/>
</dbReference>
<name>A0A699XEX3_TANCI</name>
<protein>
    <submittedName>
        <fullName evidence="2">Uncharacterized protein</fullName>
    </submittedName>
</protein>
<feature type="region of interest" description="Disordered" evidence="1">
    <location>
        <begin position="1"/>
        <end position="71"/>
    </location>
</feature>
<feature type="non-terminal residue" evidence="2">
    <location>
        <position position="1"/>
    </location>
</feature>
<feature type="compositionally biased region" description="Low complexity" evidence="1">
    <location>
        <begin position="16"/>
        <end position="29"/>
    </location>
</feature>
<proteinExistence type="predicted"/>
<organism evidence="2">
    <name type="scientific">Tanacetum cinerariifolium</name>
    <name type="common">Dalmatian daisy</name>
    <name type="synonym">Chrysanthemum cinerariifolium</name>
    <dbReference type="NCBI Taxonomy" id="118510"/>
    <lineage>
        <taxon>Eukaryota</taxon>
        <taxon>Viridiplantae</taxon>
        <taxon>Streptophyta</taxon>
        <taxon>Embryophyta</taxon>
        <taxon>Tracheophyta</taxon>
        <taxon>Spermatophyta</taxon>
        <taxon>Magnoliopsida</taxon>
        <taxon>eudicotyledons</taxon>
        <taxon>Gunneridae</taxon>
        <taxon>Pentapetalae</taxon>
        <taxon>asterids</taxon>
        <taxon>campanulids</taxon>
        <taxon>Asterales</taxon>
        <taxon>Asteraceae</taxon>
        <taxon>Asteroideae</taxon>
        <taxon>Anthemideae</taxon>
        <taxon>Anthemidinae</taxon>
        <taxon>Tanacetum</taxon>
    </lineage>
</organism>
<accession>A0A699XEX3</accession>
<comment type="caution">
    <text evidence="2">The sequence shown here is derived from an EMBL/GenBank/DDBJ whole genome shotgun (WGS) entry which is preliminary data.</text>
</comment>